<protein>
    <recommendedName>
        <fullName evidence="3">Protein kinase domain-containing protein</fullName>
    </recommendedName>
</protein>
<dbReference type="OrthoDB" id="1022360at2759"/>
<name>A0A391NU96_9EUKA</name>
<dbReference type="Gene3D" id="1.10.510.10">
    <property type="entry name" value="Transferase(Phosphotransferase) domain 1"/>
    <property type="match status" value="1"/>
</dbReference>
<keyword evidence="2" id="KW-1185">Reference proteome</keyword>
<evidence type="ECO:0008006" key="3">
    <source>
        <dbReference type="Google" id="ProtNLM"/>
    </source>
</evidence>
<dbReference type="Proteomes" id="UP000265618">
    <property type="component" value="Unassembled WGS sequence"/>
</dbReference>
<reference evidence="1 2" key="1">
    <citation type="journal article" date="2018" name="PLoS ONE">
        <title>The draft genome of Kipferlia bialata reveals reductive genome evolution in fornicate parasites.</title>
        <authorList>
            <person name="Tanifuji G."/>
            <person name="Takabayashi S."/>
            <person name="Kume K."/>
            <person name="Takagi M."/>
            <person name="Nakayama T."/>
            <person name="Kamikawa R."/>
            <person name="Inagaki Y."/>
            <person name="Hashimoto T."/>
        </authorList>
    </citation>
    <scope>NUCLEOTIDE SEQUENCE [LARGE SCALE GENOMIC DNA]</scope>
    <source>
        <strain evidence="1">NY0173</strain>
    </source>
</reference>
<proteinExistence type="predicted"/>
<feature type="non-terminal residue" evidence="1">
    <location>
        <position position="1"/>
    </location>
</feature>
<evidence type="ECO:0000313" key="2">
    <source>
        <dbReference type="Proteomes" id="UP000265618"/>
    </source>
</evidence>
<comment type="caution">
    <text evidence="1">The sequence shown here is derived from an EMBL/GenBank/DDBJ whole genome shotgun (WGS) entry which is preliminary data.</text>
</comment>
<organism evidence="1 2">
    <name type="scientific">Kipferlia bialata</name>
    <dbReference type="NCBI Taxonomy" id="797122"/>
    <lineage>
        <taxon>Eukaryota</taxon>
        <taxon>Metamonada</taxon>
        <taxon>Carpediemonas-like organisms</taxon>
        <taxon>Kipferlia</taxon>
    </lineage>
</organism>
<dbReference type="EMBL" id="BDIP01006244">
    <property type="protein sequence ID" value="GCA64130.1"/>
    <property type="molecule type" value="Genomic_DNA"/>
</dbReference>
<evidence type="ECO:0000313" key="1">
    <source>
        <dbReference type="EMBL" id="GCA64130.1"/>
    </source>
</evidence>
<accession>A0A391NU96</accession>
<dbReference type="SUPFAM" id="SSF56112">
    <property type="entry name" value="Protein kinase-like (PK-like)"/>
    <property type="match status" value="1"/>
</dbReference>
<gene>
    <name evidence="1" type="ORF">KIPB_013299</name>
</gene>
<dbReference type="AlphaFoldDB" id="A0A391NU96"/>
<sequence length="50" mass="5791">SFVHSCLDKDPATRATAAQLLKHPFLTKYIKDEKKIRPHFAKWARKVVAQ</sequence>
<dbReference type="InterPro" id="IPR011009">
    <property type="entry name" value="Kinase-like_dom_sf"/>
</dbReference>